<name>X1RZG0_9ZZZZ</name>
<evidence type="ECO:0000256" key="2">
    <source>
        <dbReference type="ARBA" id="ARBA00022448"/>
    </source>
</evidence>
<keyword evidence="5 7" id="KW-1133">Transmembrane helix</keyword>
<dbReference type="PANTHER" id="PTHR43549:SF3">
    <property type="entry name" value="MULTIDRUG RESISTANCE PROTEIN YPNP-RELATED"/>
    <property type="match status" value="1"/>
</dbReference>
<evidence type="ECO:0008006" key="9">
    <source>
        <dbReference type="Google" id="ProtNLM"/>
    </source>
</evidence>
<evidence type="ECO:0000256" key="1">
    <source>
        <dbReference type="ARBA" id="ARBA00004651"/>
    </source>
</evidence>
<gene>
    <name evidence="8" type="ORF">S12H4_15122</name>
</gene>
<dbReference type="GO" id="GO:0005886">
    <property type="term" value="C:plasma membrane"/>
    <property type="evidence" value="ECO:0007669"/>
    <property type="project" value="UniProtKB-SubCell"/>
</dbReference>
<comment type="caution">
    <text evidence="8">The sequence shown here is derived from an EMBL/GenBank/DDBJ whole genome shotgun (WGS) entry which is preliminary data.</text>
</comment>
<keyword evidence="2" id="KW-0813">Transport</keyword>
<dbReference type="AlphaFoldDB" id="X1RZG0"/>
<dbReference type="InterPro" id="IPR052031">
    <property type="entry name" value="Membrane_Transporter-Flippase"/>
</dbReference>
<comment type="subcellular location">
    <subcellularLocation>
        <location evidence="1">Cell membrane</location>
        <topology evidence="1">Multi-pass membrane protein</topology>
    </subcellularLocation>
</comment>
<feature type="transmembrane region" description="Helical" evidence="7">
    <location>
        <begin position="7"/>
        <end position="25"/>
    </location>
</feature>
<dbReference type="EMBL" id="BARW01007242">
    <property type="protein sequence ID" value="GAI86008.1"/>
    <property type="molecule type" value="Genomic_DNA"/>
</dbReference>
<keyword evidence="3" id="KW-1003">Cell membrane</keyword>
<feature type="transmembrane region" description="Helical" evidence="7">
    <location>
        <begin position="118"/>
        <end position="139"/>
    </location>
</feature>
<evidence type="ECO:0000313" key="8">
    <source>
        <dbReference type="EMBL" id="GAI86008.1"/>
    </source>
</evidence>
<feature type="transmembrane region" description="Helical" evidence="7">
    <location>
        <begin position="80"/>
        <end position="98"/>
    </location>
</feature>
<protein>
    <recommendedName>
        <fullName evidence="9">Polysaccharide biosynthesis protein C-terminal domain-containing protein</fullName>
    </recommendedName>
</protein>
<feature type="transmembrane region" description="Helical" evidence="7">
    <location>
        <begin position="151"/>
        <end position="170"/>
    </location>
</feature>
<keyword evidence="6 7" id="KW-0472">Membrane</keyword>
<evidence type="ECO:0000256" key="5">
    <source>
        <dbReference type="ARBA" id="ARBA00022989"/>
    </source>
</evidence>
<dbReference type="GO" id="GO:0015297">
    <property type="term" value="F:antiporter activity"/>
    <property type="evidence" value="ECO:0007669"/>
    <property type="project" value="InterPro"/>
</dbReference>
<evidence type="ECO:0000256" key="4">
    <source>
        <dbReference type="ARBA" id="ARBA00022692"/>
    </source>
</evidence>
<evidence type="ECO:0000256" key="7">
    <source>
        <dbReference type="SAM" id="Phobius"/>
    </source>
</evidence>
<feature type="transmembrane region" description="Helical" evidence="7">
    <location>
        <begin position="37"/>
        <end position="60"/>
    </location>
</feature>
<feature type="transmembrane region" description="Helical" evidence="7">
    <location>
        <begin position="218"/>
        <end position="239"/>
    </location>
</feature>
<evidence type="ECO:0000256" key="6">
    <source>
        <dbReference type="ARBA" id="ARBA00023136"/>
    </source>
</evidence>
<reference evidence="8" key="1">
    <citation type="journal article" date="2014" name="Front. Microbiol.">
        <title>High frequency of phylogenetically diverse reductive dehalogenase-homologous genes in deep subseafloor sedimentary metagenomes.</title>
        <authorList>
            <person name="Kawai M."/>
            <person name="Futagami T."/>
            <person name="Toyoda A."/>
            <person name="Takaki Y."/>
            <person name="Nishi S."/>
            <person name="Hori S."/>
            <person name="Arai W."/>
            <person name="Tsubouchi T."/>
            <person name="Morono Y."/>
            <person name="Uchiyama I."/>
            <person name="Ito T."/>
            <person name="Fujiyama A."/>
            <person name="Inagaki F."/>
            <person name="Takami H."/>
        </authorList>
    </citation>
    <scope>NUCLEOTIDE SEQUENCE</scope>
    <source>
        <strain evidence="8">Expedition CK06-06</strain>
    </source>
</reference>
<feature type="non-terminal residue" evidence="8">
    <location>
        <position position="279"/>
    </location>
</feature>
<dbReference type="InterPro" id="IPR002528">
    <property type="entry name" value="MATE_fam"/>
</dbReference>
<dbReference type="PANTHER" id="PTHR43549">
    <property type="entry name" value="MULTIDRUG RESISTANCE PROTEIN YPNP-RELATED"/>
    <property type="match status" value="1"/>
</dbReference>
<keyword evidence="4 7" id="KW-0812">Transmembrane</keyword>
<feature type="transmembrane region" description="Helical" evidence="7">
    <location>
        <begin position="251"/>
        <end position="275"/>
    </location>
</feature>
<feature type="transmembrane region" description="Helical" evidence="7">
    <location>
        <begin position="176"/>
        <end position="197"/>
    </location>
</feature>
<organism evidence="8">
    <name type="scientific">marine sediment metagenome</name>
    <dbReference type="NCBI Taxonomy" id="412755"/>
    <lineage>
        <taxon>unclassified sequences</taxon>
        <taxon>metagenomes</taxon>
        <taxon>ecological metagenomes</taxon>
    </lineage>
</organism>
<sequence length="279" mass="29430">MTMAGAIGLVSIFAVDVLNLFYISMLGEQELTAAVGYASTIMFFTVSISIGFTIAATAIVSKALGAGNFENAKTDAGATLIYIVAINTLTALILYPLIGPVLDLLGASGRTHAVALDFLQIVTFAIPLMGFGMCCSGLLRAKGDARRAMYVTLSAGIAAAIFDPILIIYMELGVRGAAIATTFTRVVLVFAGLYGVWAIHKMIAMPNRQQLIRLLRPYLMIAIPAMLTQVATPFSNGYMTAVMSDFGDGAVAGWTIIGRLVPLAFVAIFTLSAAVGPIW</sequence>
<proteinExistence type="predicted"/>
<dbReference type="GO" id="GO:0042910">
    <property type="term" value="F:xenobiotic transmembrane transporter activity"/>
    <property type="evidence" value="ECO:0007669"/>
    <property type="project" value="InterPro"/>
</dbReference>
<evidence type="ECO:0000256" key="3">
    <source>
        <dbReference type="ARBA" id="ARBA00022475"/>
    </source>
</evidence>
<accession>X1RZG0</accession>
<dbReference type="Pfam" id="PF01554">
    <property type="entry name" value="MatE"/>
    <property type="match status" value="1"/>
</dbReference>